<feature type="compositionally biased region" description="Polar residues" evidence="1">
    <location>
        <begin position="681"/>
        <end position="691"/>
    </location>
</feature>
<evidence type="ECO:0000256" key="1">
    <source>
        <dbReference type="SAM" id="MobiDB-lite"/>
    </source>
</evidence>
<evidence type="ECO:0000313" key="2">
    <source>
        <dbReference type="EMBL" id="CDU23299.1"/>
    </source>
</evidence>
<gene>
    <name evidence="3" type="primary">SSCI63310.1</name>
    <name evidence="2" type="ORF">SPSC_01928</name>
</gene>
<organism evidence="3 4">
    <name type="scientific">Sporisorium scitamineum</name>
    <dbReference type="NCBI Taxonomy" id="49012"/>
    <lineage>
        <taxon>Eukaryota</taxon>
        <taxon>Fungi</taxon>
        <taxon>Dikarya</taxon>
        <taxon>Basidiomycota</taxon>
        <taxon>Ustilaginomycotina</taxon>
        <taxon>Ustilaginomycetes</taxon>
        <taxon>Ustilaginales</taxon>
        <taxon>Ustilaginaceae</taxon>
        <taxon>Sporisorium</taxon>
    </lineage>
</organism>
<feature type="compositionally biased region" description="Polar residues" evidence="1">
    <location>
        <begin position="385"/>
        <end position="404"/>
    </location>
</feature>
<dbReference type="OrthoDB" id="3366724at2759"/>
<accession>A0A0F7SBD4</accession>
<feature type="compositionally biased region" description="Low complexity" evidence="1">
    <location>
        <begin position="220"/>
        <end position="232"/>
    </location>
</feature>
<protein>
    <submittedName>
        <fullName evidence="3">Uncharacterized protein</fullName>
    </submittedName>
</protein>
<keyword evidence="4" id="KW-1185">Reference proteome</keyword>
<dbReference type="Proteomes" id="UP000242770">
    <property type="component" value="Unassembled WGS sequence"/>
</dbReference>
<feature type="compositionally biased region" description="Acidic residues" evidence="1">
    <location>
        <begin position="191"/>
        <end position="200"/>
    </location>
</feature>
<dbReference type="EMBL" id="LK056662">
    <property type="protein sequence ID" value="CDU23299.1"/>
    <property type="molecule type" value="Genomic_DNA"/>
</dbReference>
<feature type="compositionally biased region" description="Polar residues" evidence="1">
    <location>
        <begin position="356"/>
        <end position="366"/>
    </location>
</feature>
<reference evidence="4" key="1">
    <citation type="submission" date="2014-06" db="EMBL/GenBank/DDBJ databases">
        <authorList>
            <person name="Berkman P.J."/>
        </authorList>
    </citation>
    <scope>NUCLEOTIDE SEQUENCE [LARGE SCALE GENOMIC DNA]</scope>
</reference>
<reference evidence="3" key="2">
    <citation type="submission" date="2014-06" db="EMBL/GenBank/DDBJ databases">
        <authorList>
            <person name="Berkman J.Paul."/>
        </authorList>
    </citation>
    <scope>NUCLEOTIDE SEQUENCE [LARGE SCALE GENOMIC DNA]</scope>
</reference>
<feature type="compositionally biased region" description="Basic and acidic residues" evidence="1">
    <location>
        <begin position="442"/>
        <end position="461"/>
    </location>
</feature>
<feature type="region of interest" description="Disordered" evidence="1">
    <location>
        <begin position="324"/>
        <end position="366"/>
    </location>
</feature>
<feature type="compositionally biased region" description="Basic residues" evidence="1">
    <location>
        <begin position="484"/>
        <end position="497"/>
    </location>
</feature>
<feature type="compositionally biased region" description="Acidic residues" evidence="1">
    <location>
        <begin position="664"/>
        <end position="678"/>
    </location>
</feature>
<feature type="compositionally biased region" description="Low complexity" evidence="1">
    <location>
        <begin position="158"/>
        <end position="174"/>
    </location>
</feature>
<feature type="region of interest" description="Disordered" evidence="1">
    <location>
        <begin position="441"/>
        <end position="529"/>
    </location>
</feature>
<feature type="compositionally biased region" description="Polar residues" evidence="1">
    <location>
        <begin position="252"/>
        <end position="261"/>
    </location>
</feature>
<feature type="compositionally biased region" description="Basic and acidic residues" evidence="1">
    <location>
        <begin position="628"/>
        <end position="642"/>
    </location>
</feature>
<feature type="region of interest" description="Disordered" evidence="1">
    <location>
        <begin position="626"/>
        <end position="702"/>
    </location>
</feature>
<feature type="region of interest" description="Disordered" evidence="1">
    <location>
        <begin position="385"/>
        <end position="419"/>
    </location>
</feature>
<feature type="compositionally biased region" description="Polar residues" evidence="1">
    <location>
        <begin position="511"/>
        <end position="528"/>
    </location>
</feature>
<feature type="region of interest" description="Disordered" evidence="1">
    <location>
        <begin position="142"/>
        <end position="261"/>
    </location>
</feature>
<proteinExistence type="predicted"/>
<dbReference type="AlphaFoldDB" id="A0A0F7SBD4"/>
<dbReference type="EMBL" id="CCFA01003764">
    <property type="protein sequence ID" value="CDW98829.1"/>
    <property type="molecule type" value="Genomic_DNA"/>
</dbReference>
<feature type="region of interest" description="Disordered" evidence="1">
    <location>
        <begin position="574"/>
        <end position="614"/>
    </location>
</feature>
<sequence length="702" mass="75836">MASIYRRSLTRIGRKQSKISEIRTTSADELSSWLGDDVCTNCGASTPHGKLFCSEACKLADAKEVAEASLVENFASPLPKSDEFAKFDGNLKFRYPCPPSPSLLAQMSAPLRTTYLTSPALAAYQSSLPVSRGRLSMASAASNDAAAGEAHHTKKRSSSQSTFSSISESNASHSAFASTDPSTPSPAYGPTEDESSDLDASEFQLPPSVSTSSSVMLRKASNSSTSPSASAAHPIQADGRTPKSPLWYARRPSNTNSRGSWYTSPAITATSMVTAVSKDHCPSLSTSTGGASDLRACPSNVEATLTRKSAKDILSQAFTLGQSIRRGRSEQLETRSPPPAHSVASSAGKTLRGASPVSSQAFSPRSTELGCDRCRTISNLSGEHNVYGSSLISSNSRGASTSPRLESDERYRSMKQYHKHSHSAAAGLFFTHMQSRDSLVADEAKPVTSEKRQGRRTETSRVRSPRTTALADDQQDVRATPSRGRSKARGRSSHRRSPSPPRAAARRESSFTEASQFSPAPVSPRSQPISISMMARDSRRSSDEGAYHHNEELRSALPQRRSPLALASENEALMSTGRVAPAPQADQCGRDRGRSTRRGRGSQERGSTSRSRSRWIHQDCEVSWVGYGHRDSDRGEVSDKRQPQQQRSPRTRAVRADPEFTDPGFDDVDLDLDGDDERESQFLSSGGSFESSVIRGRTSIRA</sequence>
<name>A0A0F7SBD4_9BASI</name>
<evidence type="ECO:0000313" key="4">
    <source>
        <dbReference type="Proteomes" id="UP000242770"/>
    </source>
</evidence>
<evidence type="ECO:0000313" key="3">
    <source>
        <dbReference type="EMBL" id="CDW98829.1"/>
    </source>
</evidence>
<reference evidence="2" key="3">
    <citation type="submission" date="2014-06" db="EMBL/GenBank/DDBJ databases">
        <authorList>
            <person name="Ju J."/>
            <person name="Zhang J."/>
        </authorList>
    </citation>
    <scope>NUCLEOTIDE SEQUENCE</scope>
    <source>
        <strain evidence="2">SscI8</strain>
    </source>
</reference>